<name>A0A8J7U569_9BACT</name>
<sequence length="155" mass="17200">MGQQLEFVRLNTSLQGLISRALSQFDRYVPEDTGNYHWVVIEDPETIARTLEVLSTDLPEDDIAEIVTRLPYLILLFQKGGGLPSIPVEATLAYLSILNRAGMVTILRQCSDSHRLAGMFSLDPSVWNPSIFMLAGIPDLDAREALPSTGQCSFF</sequence>
<comment type="caution">
    <text evidence="1">The sequence shown here is derived from an EMBL/GenBank/DDBJ whole genome shotgun (WGS) entry which is preliminary data.</text>
</comment>
<accession>A0A8J7U569</accession>
<dbReference type="Proteomes" id="UP000664417">
    <property type="component" value="Unassembled WGS sequence"/>
</dbReference>
<dbReference type="EMBL" id="JAFREP010000016">
    <property type="protein sequence ID" value="MBO1320173.1"/>
    <property type="molecule type" value="Genomic_DNA"/>
</dbReference>
<keyword evidence="2" id="KW-1185">Reference proteome</keyword>
<gene>
    <name evidence="1" type="ORF">J3U88_16985</name>
</gene>
<dbReference type="RefSeq" id="WP_207860127.1">
    <property type="nucleotide sequence ID" value="NZ_JAFREP010000016.1"/>
</dbReference>
<reference evidence="1" key="1">
    <citation type="submission" date="2021-03" db="EMBL/GenBank/DDBJ databases">
        <authorList>
            <person name="Wang G."/>
        </authorList>
    </citation>
    <scope>NUCLEOTIDE SEQUENCE</scope>
    <source>
        <strain evidence="1">KCTC 12899</strain>
    </source>
</reference>
<protein>
    <submittedName>
        <fullName evidence="1">Uncharacterized protein</fullName>
    </submittedName>
</protein>
<organism evidence="1 2">
    <name type="scientific">Acanthopleuribacter pedis</name>
    <dbReference type="NCBI Taxonomy" id="442870"/>
    <lineage>
        <taxon>Bacteria</taxon>
        <taxon>Pseudomonadati</taxon>
        <taxon>Acidobacteriota</taxon>
        <taxon>Holophagae</taxon>
        <taxon>Acanthopleuribacterales</taxon>
        <taxon>Acanthopleuribacteraceae</taxon>
        <taxon>Acanthopleuribacter</taxon>
    </lineage>
</organism>
<dbReference type="AlphaFoldDB" id="A0A8J7U569"/>
<evidence type="ECO:0000313" key="2">
    <source>
        <dbReference type="Proteomes" id="UP000664417"/>
    </source>
</evidence>
<proteinExistence type="predicted"/>
<evidence type="ECO:0000313" key="1">
    <source>
        <dbReference type="EMBL" id="MBO1320173.1"/>
    </source>
</evidence>